<dbReference type="PANTHER" id="PTHR30572">
    <property type="entry name" value="MEMBRANE COMPONENT OF TRANSPORTER-RELATED"/>
    <property type="match status" value="1"/>
</dbReference>
<organism evidence="9 10">
    <name type="scientific">Pedobacter duraquae</name>
    <dbReference type="NCBI Taxonomy" id="425511"/>
    <lineage>
        <taxon>Bacteria</taxon>
        <taxon>Pseudomonadati</taxon>
        <taxon>Bacteroidota</taxon>
        <taxon>Sphingobacteriia</taxon>
        <taxon>Sphingobacteriales</taxon>
        <taxon>Sphingobacteriaceae</taxon>
        <taxon>Pedobacter</taxon>
    </lineage>
</organism>
<dbReference type="Proteomes" id="UP000295499">
    <property type="component" value="Unassembled WGS sequence"/>
</dbReference>
<reference evidence="9 10" key="1">
    <citation type="submission" date="2019-03" db="EMBL/GenBank/DDBJ databases">
        <title>Genomic Encyclopedia of Archaeal and Bacterial Type Strains, Phase II (KMG-II): from individual species to whole genera.</title>
        <authorList>
            <person name="Goeker M."/>
        </authorList>
    </citation>
    <scope>NUCLEOTIDE SEQUENCE [LARGE SCALE GENOMIC DNA]</scope>
    <source>
        <strain evidence="9 10">DSM 19034</strain>
    </source>
</reference>
<proteinExistence type="predicted"/>
<feature type="transmembrane region" description="Helical" evidence="6">
    <location>
        <begin position="418"/>
        <end position="443"/>
    </location>
</feature>
<protein>
    <submittedName>
        <fullName evidence="9">ABC-type lipoprotein release transport system permease subunit</fullName>
    </submittedName>
</protein>
<feature type="transmembrane region" description="Helical" evidence="6">
    <location>
        <begin position="335"/>
        <end position="361"/>
    </location>
</feature>
<evidence type="ECO:0000256" key="2">
    <source>
        <dbReference type="ARBA" id="ARBA00022475"/>
    </source>
</evidence>
<evidence type="ECO:0000256" key="3">
    <source>
        <dbReference type="ARBA" id="ARBA00022692"/>
    </source>
</evidence>
<keyword evidence="5 6" id="KW-0472">Membrane</keyword>
<accession>A0A4R6INM2</accession>
<dbReference type="AlphaFoldDB" id="A0A4R6INM2"/>
<feature type="transmembrane region" description="Helical" evidence="6">
    <location>
        <begin position="20"/>
        <end position="41"/>
    </location>
</feature>
<evidence type="ECO:0000313" key="10">
    <source>
        <dbReference type="Proteomes" id="UP000295499"/>
    </source>
</evidence>
<comment type="caution">
    <text evidence="9">The sequence shown here is derived from an EMBL/GenBank/DDBJ whole genome shotgun (WGS) entry which is preliminary data.</text>
</comment>
<evidence type="ECO:0000313" key="9">
    <source>
        <dbReference type="EMBL" id="TDO23864.1"/>
    </source>
</evidence>
<evidence type="ECO:0000259" key="7">
    <source>
        <dbReference type="Pfam" id="PF02687"/>
    </source>
</evidence>
<feature type="transmembrane region" description="Helical" evidence="6">
    <location>
        <begin position="711"/>
        <end position="737"/>
    </location>
</feature>
<dbReference type="RefSeq" id="WP_133551406.1">
    <property type="nucleotide sequence ID" value="NZ_SNWM01000001.1"/>
</dbReference>
<keyword evidence="2" id="KW-1003">Cell membrane</keyword>
<keyword evidence="9" id="KW-0449">Lipoprotein</keyword>
<keyword evidence="3 6" id="KW-0812">Transmembrane</keyword>
<gene>
    <name evidence="9" type="ORF">CLV32_0150</name>
</gene>
<dbReference type="PROSITE" id="PS51257">
    <property type="entry name" value="PROKAR_LIPOPROTEIN"/>
    <property type="match status" value="1"/>
</dbReference>
<dbReference type="EMBL" id="SNWM01000001">
    <property type="protein sequence ID" value="TDO23864.1"/>
    <property type="molecule type" value="Genomic_DNA"/>
</dbReference>
<feature type="domain" description="MacB-like periplasmic core" evidence="8">
    <location>
        <begin position="20"/>
        <end position="241"/>
    </location>
</feature>
<dbReference type="InterPro" id="IPR025857">
    <property type="entry name" value="MacB_PCD"/>
</dbReference>
<feature type="domain" description="ABC3 transporter permease C-terminal" evidence="7">
    <location>
        <begin position="669"/>
        <end position="783"/>
    </location>
</feature>
<sequence length="790" mass="87843">MFRLNLKIALRNLWKDKTASFINIIGLGVGLSACLLLLLYVKYEVSFDRYFKDSDQVYQVMTNFQDATGKITSTGGSPGDGIAGVIREQIPEVSKIARIGGGDRSVIANGEKIFKRKDLFADQEILDIFYYEFIVGNPKTALRSPDGIILTAETAKLLFGSTDVMGRLVRYQNAQNLKVTGVIKNLPSNSSLKFDYLMSWEFFKSINDYVKNPGWGNFNFLAMAKVDDPAKIDRINAKVKKLFNENYKEQRAENFLFPYVETHLHGQFLNGKSIGGEIERVYLFIGLACGILLIACINFINMATAKSARRVKEVGIKKTIGATRASLVTQFLTEALLLTVVSVLLAIIIVEASLPLFNSFLKIHLEIDYGNTAYWFGIAAIAMITGGLAGVYPAFYLSSFDPKQALSKRNSRSSLLSINIRQILVVVQFSFAIILIVATLVIYKQLQFIKNKPIGYQSAMLAEMSQNGELYSKFDFLKTQLLKSGAVVAVNQSSQSMTSVSNWFFGLKWPGMDDRGKEIVFNRLQTQYDFVKTTGVELIEGRDFSKELASDSASIIISAKAVRMMKLKNPLGTTIELFGQHLKVIGVFKDFIWDSPFYSGKPMVINFSKTEAGNINMRLNPENSLTHNMDVINIITKSIEKQNPIEISFVDDLLTQKLQAERILGMLANFFGGIAILISCMGLYGLVAYSAEQRTKEFAVRRVLGAPVGNIMQLLALSFLKMVAIAAAIGTPLSFILMEKWLSAFEFRIAISLSIMATAIFAAIFIAFLTVCFQSYKSATANPVNALSYE</sequence>
<dbReference type="GO" id="GO:0005886">
    <property type="term" value="C:plasma membrane"/>
    <property type="evidence" value="ECO:0007669"/>
    <property type="project" value="UniProtKB-SubCell"/>
</dbReference>
<feature type="domain" description="ABC3 transporter permease C-terminal" evidence="7">
    <location>
        <begin position="287"/>
        <end position="400"/>
    </location>
</feature>
<evidence type="ECO:0000256" key="1">
    <source>
        <dbReference type="ARBA" id="ARBA00004651"/>
    </source>
</evidence>
<dbReference type="Pfam" id="PF02687">
    <property type="entry name" value="FtsX"/>
    <property type="match status" value="2"/>
</dbReference>
<dbReference type="OrthoDB" id="1451596at2"/>
<evidence type="ECO:0000256" key="5">
    <source>
        <dbReference type="ARBA" id="ARBA00023136"/>
    </source>
</evidence>
<name>A0A4R6INM2_9SPHI</name>
<feature type="domain" description="MacB-like periplasmic core" evidence="8">
    <location>
        <begin position="518"/>
        <end position="623"/>
    </location>
</feature>
<feature type="transmembrane region" description="Helical" evidence="6">
    <location>
        <begin position="667"/>
        <end position="691"/>
    </location>
</feature>
<feature type="transmembrane region" description="Helical" evidence="6">
    <location>
        <begin position="373"/>
        <end position="398"/>
    </location>
</feature>
<dbReference type="PANTHER" id="PTHR30572:SF18">
    <property type="entry name" value="ABC-TYPE MACROLIDE FAMILY EXPORT SYSTEM PERMEASE COMPONENT 2"/>
    <property type="match status" value="1"/>
</dbReference>
<keyword evidence="4 6" id="KW-1133">Transmembrane helix</keyword>
<dbReference type="GO" id="GO:0022857">
    <property type="term" value="F:transmembrane transporter activity"/>
    <property type="evidence" value="ECO:0007669"/>
    <property type="project" value="TreeGrafter"/>
</dbReference>
<dbReference type="InterPro" id="IPR003838">
    <property type="entry name" value="ABC3_permease_C"/>
</dbReference>
<evidence type="ECO:0000256" key="6">
    <source>
        <dbReference type="SAM" id="Phobius"/>
    </source>
</evidence>
<feature type="transmembrane region" description="Helical" evidence="6">
    <location>
        <begin position="281"/>
        <end position="300"/>
    </location>
</feature>
<feature type="transmembrane region" description="Helical" evidence="6">
    <location>
        <begin position="749"/>
        <end position="771"/>
    </location>
</feature>
<evidence type="ECO:0000259" key="8">
    <source>
        <dbReference type="Pfam" id="PF12704"/>
    </source>
</evidence>
<keyword evidence="10" id="KW-1185">Reference proteome</keyword>
<comment type="subcellular location">
    <subcellularLocation>
        <location evidence="1">Cell membrane</location>
        <topology evidence="1">Multi-pass membrane protein</topology>
    </subcellularLocation>
</comment>
<evidence type="ECO:0000256" key="4">
    <source>
        <dbReference type="ARBA" id="ARBA00022989"/>
    </source>
</evidence>
<dbReference type="InterPro" id="IPR050250">
    <property type="entry name" value="Macrolide_Exporter_MacB"/>
</dbReference>
<dbReference type="Pfam" id="PF12704">
    <property type="entry name" value="MacB_PCD"/>
    <property type="match status" value="2"/>
</dbReference>